<keyword evidence="2 5" id="KW-0812">Transmembrane</keyword>
<dbReference type="Pfam" id="PF13664">
    <property type="entry name" value="DUF4149"/>
    <property type="match status" value="1"/>
</dbReference>
<evidence type="ECO:0000256" key="1">
    <source>
        <dbReference type="ARBA" id="ARBA00004370"/>
    </source>
</evidence>
<feature type="transmembrane region" description="Helical" evidence="5">
    <location>
        <begin position="153"/>
        <end position="173"/>
    </location>
</feature>
<evidence type="ECO:0000313" key="8">
    <source>
        <dbReference type="Proteomes" id="UP001194746"/>
    </source>
</evidence>
<dbReference type="InterPro" id="IPR025423">
    <property type="entry name" value="TMEM205-like"/>
</dbReference>
<feature type="transmembrane region" description="Helical" evidence="5">
    <location>
        <begin position="12"/>
        <end position="32"/>
    </location>
</feature>
<proteinExistence type="predicted"/>
<evidence type="ECO:0000256" key="5">
    <source>
        <dbReference type="SAM" id="Phobius"/>
    </source>
</evidence>
<keyword evidence="3 5" id="KW-1133">Transmembrane helix</keyword>
<dbReference type="AlphaFoldDB" id="A0AAD4CSB7"/>
<organism evidence="7 8">
    <name type="scientific">Aspergillus nanangensis</name>
    <dbReference type="NCBI Taxonomy" id="2582783"/>
    <lineage>
        <taxon>Eukaryota</taxon>
        <taxon>Fungi</taxon>
        <taxon>Dikarya</taxon>
        <taxon>Ascomycota</taxon>
        <taxon>Pezizomycotina</taxon>
        <taxon>Eurotiomycetes</taxon>
        <taxon>Eurotiomycetidae</taxon>
        <taxon>Eurotiales</taxon>
        <taxon>Aspergillaceae</taxon>
        <taxon>Aspergillus</taxon>
        <taxon>Aspergillus subgen. Circumdati</taxon>
    </lineage>
</organism>
<dbReference type="Proteomes" id="UP001194746">
    <property type="component" value="Unassembled WGS sequence"/>
</dbReference>
<comment type="subcellular location">
    <subcellularLocation>
        <location evidence="1">Membrane</location>
    </subcellularLocation>
</comment>
<evidence type="ECO:0000259" key="6">
    <source>
        <dbReference type="Pfam" id="PF13664"/>
    </source>
</evidence>
<feature type="domain" description="TMEM205-like" evidence="6">
    <location>
        <begin position="18"/>
        <end position="115"/>
    </location>
</feature>
<sequence length="180" mass="20102">MQALLHTLCSLLPYHLVCYGGLFGLQIFQTFLNTKIQHPSTSIPDLITLEQDLFPTTCQCQLGIIILTVVTRPPYSIFSFANHHWNAIPLLIILLTATLNWLIFGPRTVSAAITRRSLREQATDGKVADAGDPAGFEPANRMLAVNCARLRRLNVVSLLATLWYGFALSSSLLHDGWLRW</sequence>
<keyword evidence="4 5" id="KW-0472">Membrane</keyword>
<protein>
    <recommendedName>
        <fullName evidence="6">TMEM205-like domain-containing protein</fullName>
    </recommendedName>
</protein>
<evidence type="ECO:0000313" key="7">
    <source>
        <dbReference type="EMBL" id="KAF9891518.1"/>
    </source>
</evidence>
<accession>A0AAD4CSB7</accession>
<reference evidence="7" key="2">
    <citation type="submission" date="2020-02" db="EMBL/GenBank/DDBJ databases">
        <authorList>
            <person name="Gilchrist C.L.M."/>
            <person name="Chooi Y.-H."/>
        </authorList>
    </citation>
    <scope>NUCLEOTIDE SEQUENCE</scope>
    <source>
        <strain evidence="7">MST-FP2251</strain>
    </source>
</reference>
<name>A0AAD4CSB7_ASPNN</name>
<reference evidence="7" key="1">
    <citation type="journal article" date="2019" name="Beilstein J. Org. Chem.">
        <title>Nanangenines: drimane sesquiterpenoids as the dominant metabolite cohort of a novel Australian fungus, Aspergillus nanangensis.</title>
        <authorList>
            <person name="Lacey H.J."/>
            <person name="Gilchrist C.L.M."/>
            <person name="Crombie A."/>
            <person name="Kalaitzis J.A."/>
            <person name="Vuong D."/>
            <person name="Rutledge P.J."/>
            <person name="Turner P."/>
            <person name="Pitt J.I."/>
            <person name="Lacey E."/>
            <person name="Chooi Y.H."/>
            <person name="Piggott A.M."/>
        </authorList>
    </citation>
    <scope>NUCLEOTIDE SEQUENCE</scope>
    <source>
        <strain evidence="7">MST-FP2251</strain>
    </source>
</reference>
<keyword evidence="8" id="KW-1185">Reference proteome</keyword>
<evidence type="ECO:0000256" key="3">
    <source>
        <dbReference type="ARBA" id="ARBA00022989"/>
    </source>
</evidence>
<evidence type="ECO:0000256" key="2">
    <source>
        <dbReference type="ARBA" id="ARBA00022692"/>
    </source>
</evidence>
<dbReference type="EMBL" id="VCAU01000018">
    <property type="protein sequence ID" value="KAF9891518.1"/>
    <property type="molecule type" value="Genomic_DNA"/>
</dbReference>
<evidence type="ECO:0000256" key="4">
    <source>
        <dbReference type="ARBA" id="ARBA00023136"/>
    </source>
</evidence>
<feature type="transmembrane region" description="Helical" evidence="5">
    <location>
        <begin position="87"/>
        <end position="109"/>
    </location>
</feature>
<gene>
    <name evidence="7" type="ORF">FE257_003985</name>
</gene>
<comment type="caution">
    <text evidence="7">The sequence shown here is derived from an EMBL/GenBank/DDBJ whole genome shotgun (WGS) entry which is preliminary data.</text>
</comment>
<dbReference type="GO" id="GO:0016020">
    <property type="term" value="C:membrane"/>
    <property type="evidence" value="ECO:0007669"/>
    <property type="project" value="UniProtKB-SubCell"/>
</dbReference>